<dbReference type="EMBL" id="MU003771">
    <property type="protein sequence ID" value="KAF2724589.1"/>
    <property type="molecule type" value="Genomic_DNA"/>
</dbReference>
<feature type="region of interest" description="Disordered" evidence="7">
    <location>
        <begin position="1"/>
        <end position="115"/>
    </location>
</feature>
<gene>
    <name evidence="9" type="ORF">K431DRAFT_282019</name>
</gene>
<feature type="compositionally biased region" description="Low complexity" evidence="7">
    <location>
        <begin position="77"/>
        <end position="95"/>
    </location>
</feature>
<evidence type="ECO:0000313" key="10">
    <source>
        <dbReference type="Proteomes" id="UP000799441"/>
    </source>
</evidence>
<evidence type="ECO:0000256" key="3">
    <source>
        <dbReference type="ARBA" id="ARBA00022692"/>
    </source>
</evidence>
<evidence type="ECO:0000256" key="5">
    <source>
        <dbReference type="ARBA" id="ARBA00023136"/>
    </source>
</evidence>
<dbReference type="Proteomes" id="UP000799441">
    <property type="component" value="Unassembled WGS sequence"/>
</dbReference>
<evidence type="ECO:0000256" key="2">
    <source>
        <dbReference type="ARBA" id="ARBA00022448"/>
    </source>
</evidence>
<feature type="transmembrane region" description="Helical" evidence="6">
    <location>
        <begin position="331"/>
        <end position="348"/>
    </location>
</feature>
<evidence type="ECO:0000256" key="6">
    <source>
        <dbReference type="RuleBase" id="RU369017"/>
    </source>
</evidence>
<reference evidence="9" key="1">
    <citation type="journal article" date="2020" name="Stud. Mycol.">
        <title>101 Dothideomycetes genomes: a test case for predicting lifestyles and emergence of pathogens.</title>
        <authorList>
            <person name="Haridas S."/>
            <person name="Albert R."/>
            <person name="Binder M."/>
            <person name="Bloem J."/>
            <person name="Labutti K."/>
            <person name="Salamov A."/>
            <person name="Andreopoulos B."/>
            <person name="Baker S."/>
            <person name="Barry K."/>
            <person name="Bills G."/>
            <person name="Bluhm B."/>
            <person name="Cannon C."/>
            <person name="Castanera R."/>
            <person name="Culley D."/>
            <person name="Daum C."/>
            <person name="Ezra D."/>
            <person name="Gonzalez J."/>
            <person name="Henrissat B."/>
            <person name="Kuo A."/>
            <person name="Liang C."/>
            <person name="Lipzen A."/>
            <person name="Lutzoni F."/>
            <person name="Magnuson J."/>
            <person name="Mondo S."/>
            <person name="Nolan M."/>
            <person name="Ohm R."/>
            <person name="Pangilinan J."/>
            <person name="Park H.-J."/>
            <person name="Ramirez L."/>
            <person name="Alfaro M."/>
            <person name="Sun H."/>
            <person name="Tritt A."/>
            <person name="Yoshinaga Y."/>
            <person name="Zwiers L.-H."/>
            <person name="Turgeon B."/>
            <person name="Goodwin S."/>
            <person name="Spatafora J."/>
            <person name="Crous P."/>
            <person name="Grigoriev I."/>
        </authorList>
    </citation>
    <scope>NUCLEOTIDE SEQUENCE</scope>
    <source>
        <strain evidence="9">CBS 116435</strain>
    </source>
</reference>
<dbReference type="GO" id="GO:1904257">
    <property type="term" value="P:zinc ion import into Golgi lumen"/>
    <property type="evidence" value="ECO:0007669"/>
    <property type="project" value="TreeGrafter"/>
</dbReference>
<keyword evidence="10" id="KW-1185">Reference proteome</keyword>
<dbReference type="Pfam" id="PF01545">
    <property type="entry name" value="Cation_efflux"/>
    <property type="match status" value="1"/>
</dbReference>
<dbReference type="PANTHER" id="PTHR45755:SF5">
    <property type="entry name" value="ZINC TRANSPORTER"/>
    <property type="match status" value="1"/>
</dbReference>
<keyword evidence="6" id="KW-0406">Ion transport</keyword>
<keyword evidence="6" id="KW-0256">Endoplasmic reticulum</keyword>
<evidence type="ECO:0000256" key="7">
    <source>
        <dbReference type="SAM" id="MobiDB-lite"/>
    </source>
</evidence>
<comment type="caution">
    <text evidence="9">The sequence shown here is derived from an EMBL/GenBank/DDBJ whole genome shotgun (WGS) entry which is preliminary data.</text>
</comment>
<dbReference type="GO" id="GO:0005794">
    <property type="term" value="C:Golgi apparatus"/>
    <property type="evidence" value="ECO:0007669"/>
    <property type="project" value="TreeGrafter"/>
</dbReference>
<name>A0A9P4US35_9PEZI</name>
<sequence length="525" mass="56564">MAANSLPIPIPPRTPTPPSDDPPPFDDHHHIHTASDPAGLGFDIVDDEHDYHDIGPYAYRTHSNGSESAAPNMGRNGLLSPASASLSPAAGGLSPQSLYSPATPQTGGIDGSFQSIDGAGGAVRSAAAEARNPFNFTTQQYVAGRTGSLGKAGGAEVIGKRRGHKYRHSSIHTSHQIFQPPVQRTPLAVPSSLPMPTRNEAWNSFTQNQTLRLLWCVCHFLVAGYVQFSGSGSLAMMALSRLLLFDAAGAAVSVVVDVMGNFEVWKRSSIKHPFGLERADVLAGFGLAVFISFMGLDIISHGIQHSLENLGSHEAHSPHSHRRVSPGTVDLDALISIASTLVSAFLLKNHARIGKAMRVQFLPASWGRILSNPSHLLTLSTSILLLLLPLLSIETYSWFDAAFAFTVAVLMLAFGARLGMSLASMLLMSYNPRHDKKAVREVIEEMETDPAISAVEEARFWQVHYGLCMANIKVRYWGNGGYGEDVVKLRQRITSLVRNRLGGGYGSGSSGARWDVSVQMAVEKD</sequence>
<dbReference type="OrthoDB" id="5382797at2759"/>
<evidence type="ECO:0000256" key="4">
    <source>
        <dbReference type="ARBA" id="ARBA00022989"/>
    </source>
</evidence>
<keyword evidence="2 6" id="KW-0813">Transport</keyword>
<keyword evidence="5 6" id="KW-0472">Membrane</keyword>
<feature type="compositionally biased region" description="Polar residues" evidence="7">
    <location>
        <begin position="96"/>
        <end position="106"/>
    </location>
</feature>
<dbReference type="SUPFAM" id="SSF161111">
    <property type="entry name" value="Cation efflux protein transmembrane domain-like"/>
    <property type="match status" value="1"/>
</dbReference>
<feature type="transmembrane region" description="Helical" evidence="6">
    <location>
        <begin position="242"/>
        <end position="260"/>
    </location>
</feature>
<evidence type="ECO:0000259" key="8">
    <source>
        <dbReference type="Pfam" id="PF01545"/>
    </source>
</evidence>
<dbReference type="InterPro" id="IPR027469">
    <property type="entry name" value="Cation_efflux_TMD_sf"/>
</dbReference>
<evidence type="ECO:0000256" key="1">
    <source>
        <dbReference type="ARBA" id="ARBA00004141"/>
    </source>
</evidence>
<keyword evidence="3 6" id="KW-0812">Transmembrane</keyword>
<feature type="transmembrane region" description="Helical" evidence="6">
    <location>
        <begin position="369"/>
        <end position="391"/>
    </location>
</feature>
<dbReference type="Gene3D" id="1.20.1510.10">
    <property type="entry name" value="Cation efflux protein transmembrane domain"/>
    <property type="match status" value="1"/>
</dbReference>
<dbReference type="InterPro" id="IPR045316">
    <property type="entry name" value="Msc2-like"/>
</dbReference>
<protein>
    <recommendedName>
        <fullName evidence="6">Zinc transporter</fullName>
    </recommendedName>
</protein>
<dbReference type="GO" id="GO:0005789">
    <property type="term" value="C:endoplasmic reticulum membrane"/>
    <property type="evidence" value="ECO:0007669"/>
    <property type="project" value="UniProtKB-SubCell"/>
</dbReference>
<dbReference type="AlphaFoldDB" id="A0A9P4US35"/>
<dbReference type="GO" id="GO:0006882">
    <property type="term" value="P:intracellular zinc ion homeostasis"/>
    <property type="evidence" value="ECO:0007669"/>
    <property type="project" value="InterPro"/>
</dbReference>
<proteinExistence type="inferred from homology"/>
<organism evidence="9 10">
    <name type="scientific">Polychaeton citri CBS 116435</name>
    <dbReference type="NCBI Taxonomy" id="1314669"/>
    <lineage>
        <taxon>Eukaryota</taxon>
        <taxon>Fungi</taxon>
        <taxon>Dikarya</taxon>
        <taxon>Ascomycota</taxon>
        <taxon>Pezizomycotina</taxon>
        <taxon>Dothideomycetes</taxon>
        <taxon>Dothideomycetidae</taxon>
        <taxon>Capnodiales</taxon>
        <taxon>Capnodiaceae</taxon>
        <taxon>Polychaeton</taxon>
    </lineage>
</organism>
<feature type="domain" description="Cation efflux protein transmembrane" evidence="8">
    <location>
        <begin position="220"/>
        <end position="427"/>
    </location>
</feature>
<feature type="compositionally biased region" description="Pro residues" evidence="7">
    <location>
        <begin position="8"/>
        <end position="22"/>
    </location>
</feature>
<feature type="transmembrane region" description="Helical" evidence="6">
    <location>
        <begin position="213"/>
        <end position="230"/>
    </location>
</feature>
<feature type="transmembrane region" description="Helical" evidence="6">
    <location>
        <begin position="281"/>
        <end position="303"/>
    </location>
</feature>
<dbReference type="GO" id="GO:0031410">
    <property type="term" value="C:cytoplasmic vesicle"/>
    <property type="evidence" value="ECO:0007669"/>
    <property type="project" value="TreeGrafter"/>
</dbReference>
<keyword evidence="4 6" id="KW-1133">Transmembrane helix</keyword>
<comment type="function">
    <text evidence="6">Functions as a zinc transporter.</text>
</comment>
<accession>A0A9P4US35</accession>
<feature type="transmembrane region" description="Helical" evidence="6">
    <location>
        <begin position="403"/>
        <end position="427"/>
    </location>
</feature>
<dbReference type="GO" id="GO:0005385">
    <property type="term" value="F:zinc ion transmembrane transporter activity"/>
    <property type="evidence" value="ECO:0007669"/>
    <property type="project" value="UniProtKB-UniRule"/>
</dbReference>
<evidence type="ECO:0000313" key="9">
    <source>
        <dbReference type="EMBL" id="KAF2724589.1"/>
    </source>
</evidence>
<dbReference type="InterPro" id="IPR058533">
    <property type="entry name" value="Cation_efflux_TM"/>
</dbReference>
<comment type="subcellular location">
    <subcellularLocation>
        <location evidence="6">Endoplasmic reticulum membrane</location>
        <topology evidence="6">Multi-pass membrane protein</topology>
    </subcellularLocation>
    <subcellularLocation>
        <location evidence="1">Membrane</location>
        <topology evidence="1">Multi-pass membrane protein</topology>
    </subcellularLocation>
</comment>
<comment type="similarity">
    <text evidence="6">Belongs to the cation diffusion facilitator (CDF) transporter (TC 2.A.4) family. SLC30A subfamily.</text>
</comment>
<dbReference type="PANTHER" id="PTHR45755">
    <property type="match status" value="1"/>
</dbReference>